<proteinExistence type="predicted"/>
<dbReference type="AlphaFoldDB" id="A0A3S0XUB1"/>
<dbReference type="RefSeq" id="WP_016879413.1">
    <property type="nucleotide sequence ID" value="NZ_AJLN01000059.1"/>
</dbReference>
<dbReference type="Proteomes" id="UP000268857">
    <property type="component" value="Unassembled WGS sequence"/>
</dbReference>
<dbReference type="EMBL" id="RSCJ01000018">
    <property type="protein sequence ID" value="RUR77009.1"/>
    <property type="molecule type" value="Genomic_DNA"/>
</dbReference>
<organism evidence="1 2">
    <name type="scientific">Chlorogloeopsis fritschii PCC 6912</name>
    <dbReference type="NCBI Taxonomy" id="211165"/>
    <lineage>
        <taxon>Bacteria</taxon>
        <taxon>Bacillati</taxon>
        <taxon>Cyanobacteriota</taxon>
        <taxon>Cyanophyceae</taxon>
        <taxon>Nostocales</taxon>
        <taxon>Chlorogloeopsidaceae</taxon>
        <taxon>Chlorogloeopsis</taxon>
    </lineage>
</organism>
<accession>A0A3S0XUB1</accession>
<gene>
    <name evidence="1" type="ORF">PCC6912_39680</name>
</gene>
<sequence>MSSPADLFVLYKTNPSVAIVVKQWLSGQIDYYAALVKIIQDLESNCKK</sequence>
<dbReference type="STRING" id="211165.GCA_000317285_01762"/>
<name>A0A3S0XUB1_CHLFR</name>
<protein>
    <submittedName>
        <fullName evidence="1">Uncharacterized protein</fullName>
    </submittedName>
</protein>
<keyword evidence="2" id="KW-1185">Reference proteome</keyword>
<reference evidence="1 2" key="1">
    <citation type="journal article" date="2019" name="Genome Biol. Evol.">
        <title>Day and night: Metabolic profiles and evolutionary relationships of six axenic non-marine cyanobacteria.</title>
        <authorList>
            <person name="Will S.E."/>
            <person name="Henke P."/>
            <person name="Boedeker C."/>
            <person name="Huang S."/>
            <person name="Brinkmann H."/>
            <person name="Rohde M."/>
            <person name="Jarek M."/>
            <person name="Friedl T."/>
            <person name="Seufert S."/>
            <person name="Schumacher M."/>
            <person name="Overmann J."/>
            <person name="Neumann-Schaal M."/>
            <person name="Petersen J."/>
        </authorList>
    </citation>
    <scope>NUCLEOTIDE SEQUENCE [LARGE SCALE GENOMIC DNA]</scope>
    <source>
        <strain evidence="1 2">PCC 6912</strain>
    </source>
</reference>
<evidence type="ECO:0000313" key="1">
    <source>
        <dbReference type="EMBL" id="RUR77009.1"/>
    </source>
</evidence>
<comment type="caution">
    <text evidence="1">The sequence shown here is derived from an EMBL/GenBank/DDBJ whole genome shotgun (WGS) entry which is preliminary data.</text>
</comment>
<evidence type="ECO:0000313" key="2">
    <source>
        <dbReference type="Proteomes" id="UP000268857"/>
    </source>
</evidence>